<protein>
    <submittedName>
        <fullName evidence="2">Uncharacterized protein</fullName>
    </submittedName>
</protein>
<accession>D7KBS9</accession>
<proteinExistence type="predicted"/>
<evidence type="ECO:0000313" key="3">
    <source>
        <dbReference type="Proteomes" id="UP000008694"/>
    </source>
</evidence>
<dbReference type="AlphaFoldDB" id="D7KBS9"/>
<dbReference type="Proteomes" id="UP000008694">
    <property type="component" value="Unassembled WGS sequence"/>
</dbReference>
<dbReference type="eggNOG" id="KOG4759">
    <property type="taxonomic scope" value="Eukaryota"/>
</dbReference>
<organism evidence="3">
    <name type="scientific">Arabidopsis lyrata subsp. lyrata</name>
    <name type="common">Lyre-leaved rock-cress</name>
    <dbReference type="NCBI Taxonomy" id="81972"/>
    <lineage>
        <taxon>Eukaryota</taxon>
        <taxon>Viridiplantae</taxon>
        <taxon>Streptophyta</taxon>
        <taxon>Embryophyta</taxon>
        <taxon>Tracheophyta</taxon>
        <taxon>Spermatophyta</taxon>
        <taxon>Magnoliopsida</taxon>
        <taxon>eudicotyledons</taxon>
        <taxon>Gunneridae</taxon>
        <taxon>Pentapetalae</taxon>
        <taxon>rosids</taxon>
        <taxon>malvids</taxon>
        <taxon>Brassicales</taxon>
        <taxon>Brassicaceae</taxon>
        <taxon>Camelineae</taxon>
        <taxon>Arabidopsis</taxon>
    </lineage>
</organism>
<reference evidence="2" key="2">
    <citation type="submission" date="2010-06" db="EMBL/GenBank/DDBJ databases">
        <title>The basis of rapid genome size change in Arabidopsis.</title>
        <authorList>
            <consortium name="US DOE Joint Genome Institute (JGI-PGF)"/>
            <person name="Bakker E."/>
            <person name="Bergelson J."/>
            <person name="Cheng J.Fang."/>
            <person name="Clark R.M."/>
            <person name="Fawcett J."/>
            <person name="Gaut B."/>
            <person name="Grigoriev I."/>
            <person name="Gundlach H."/>
            <person name="Guo Y."/>
            <person name="Haberer G."/>
            <person name="Hollister J."/>
            <person name="Hu T.T."/>
            <person name="Mayer K.F.X."/>
            <person name="Nasrallah J."/>
            <person name="Nordborg M."/>
            <person name="Otillar R."/>
            <person name="Pattyn P."/>
            <person name="Schmutz J."/>
            <person name="Spannagl M."/>
            <person name="van de Peer Y."/>
            <person name="Wang X."/>
            <person name="Weigel D."/>
            <person name="Yang L."/>
        </authorList>
    </citation>
    <scope>NUCLEOTIDE SEQUENCE</scope>
</reference>
<gene>
    <name evidence="2" type="ORF">ARALYDRAFT_890298</name>
    <name evidence="1" type="ORF">ARALYDRAFT_907019</name>
</gene>
<dbReference type="Gramene" id="scaffold_103092.1">
    <property type="protein sequence ID" value="scaffold_103092.1"/>
    <property type="gene ID" value="scaffold_103092.1"/>
</dbReference>
<sequence>MFSIPCIDSCLRIIDTARCPSARLIACSLKTDKLPLGAAVSLSGGPVVKRSLQKRQVPLIRKPMWSFRVCLFL</sequence>
<dbReference type="STRING" id="81972.D7KBS9"/>
<evidence type="ECO:0000313" key="2">
    <source>
        <dbReference type="EMBL" id="EFH66997.1"/>
    </source>
</evidence>
<reference evidence="2" key="1">
    <citation type="submission" date="2009-11" db="EMBL/GenBank/DDBJ databases">
        <authorList>
            <consortium name="US DOE Joint Genome Institute (JGI-PGF)"/>
            <person name="Ottilar R."/>
            <person name="Schmutz J."/>
            <person name="Salamov A."/>
            <person name="Cheng J.F."/>
            <person name="Lucas S."/>
            <person name="Pitluck S."/>
            <person name="Gundlach H."/>
            <person name="Guo Y."/>
            <person name="Haberer G."/>
            <person name="Nasrallah J."/>
            <person name="Mayer K.F.X."/>
            <person name="van de Peer Y."/>
            <person name="Weigel D."/>
            <person name="Grigoriev I.V."/>
        </authorList>
    </citation>
    <scope>NUCLEOTIDE SEQUENCE</scope>
</reference>
<keyword evidence="3" id="KW-1185">Reference proteome</keyword>
<evidence type="ECO:0000313" key="1">
    <source>
        <dbReference type="EMBL" id="EFH52597.1"/>
    </source>
</evidence>
<name>D7KBS9_ARALL</name>
<dbReference type="Gramene" id="scaffold_502723.1">
    <property type="protein sequence ID" value="scaffold_502723.1"/>
    <property type="gene ID" value="scaffold_502723.1"/>
</dbReference>
<dbReference type="EMBL" id="GL348717">
    <property type="protein sequence ID" value="EFH52597.1"/>
    <property type="molecule type" value="Genomic_DNA"/>
</dbReference>
<dbReference type="EMBL" id="GL348713">
    <property type="protein sequence ID" value="EFH66997.1"/>
    <property type="molecule type" value="Genomic_DNA"/>
</dbReference>
<reference evidence="3" key="3">
    <citation type="journal article" date="2011" name="Nat. Genet.">
        <title>The Arabidopsis lyrata genome sequence and the basis of rapid genome size change.</title>
        <authorList>
            <person name="Hu T.T."/>
            <person name="Pattyn P."/>
            <person name="Bakker E.G."/>
            <person name="Cao J."/>
            <person name="Cheng J.-F."/>
            <person name="Clark R.M."/>
            <person name="Fahlgren N."/>
            <person name="Fawcett J.A."/>
            <person name="Grimwood J."/>
            <person name="Gundlach H."/>
            <person name="Haberer G."/>
            <person name="Hollister J.D."/>
            <person name="Ossowski S."/>
            <person name="Ottilar R.P."/>
            <person name="Salamov A.A."/>
            <person name="Schneeberger K."/>
            <person name="Spannagl M."/>
            <person name="Wang X."/>
            <person name="Yang L."/>
            <person name="Nasrallah M.E."/>
            <person name="Bergelson J."/>
            <person name="Carrington J.C."/>
            <person name="Gaut B.S."/>
            <person name="Schmutz J."/>
            <person name="Mayer K.F.X."/>
            <person name="Van de Peer Y."/>
            <person name="Grigoriev I.V."/>
            <person name="Nordborg M."/>
            <person name="Weigel D."/>
            <person name="Guo Y.-L."/>
        </authorList>
    </citation>
    <scope>NUCLEOTIDE SEQUENCE [LARGE SCALE GENOMIC DNA]</scope>
    <source>
        <strain evidence="3">cv. MN47</strain>
    </source>
</reference>
<dbReference type="HOGENOM" id="CLU_201388_0_0_1"/>